<dbReference type="AlphaFoldDB" id="A0A3S9B664"/>
<dbReference type="GO" id="GO:0016740">
    <property type="term" value="F:transferase activity"/>
    <property type="evidence" value="ECO:0007669"/>
    <property type="project" value="UniProtKB-KW"/>
</dbReference>
<dbReference type="InterPro" id="IPR016181">
    <property type="entry name" value="Acyl_CoA_acyltransferase"/>
</dbReference>
<name>A0A3S9B664_9HYPH</name>
<organism evidence="2 3">
    <name type="scientific">Georhizobium profundi</name>
    <dbReference type="NCBI Taxonomy" id="2341112"/>
    <lineage>
        <taxon>Bacteria</taxon>
        <taxon>Pseudomonadati</taxon>
        <taxon>Pseudomonadota</taxon>
        <taxon>Alphaproteobacteria</taxon>
        <taxon>Hyphomicrobiales</taxon>
        <taxon>Rhizobiaceae</taxon>
        <taxon>Georhizobium</taxon>
    </lineage>
</organism>
<accession>A0A3S9B664</accession>
<keyword evidence="2" id="KW-0808">Transferase</keyword>
<feature type="domain" description="BioF2-like acetyltransferase" evidence="1">
    <location>
        <begin position="190"/>
        <end position="328"/>
    </location>
</feature>
<dbReference type="OrthoDB" id="213519at2"/>
<dbReference type="EMBL" id="CP032509">
    <property type="protein sequence ID" value="AZN72455.1"/>
    <property type="molecule type" value="Genomic_DNA"/>
</dbReference>
<dbReference type="Proteomes" id="UP000268192">
    <property type="component" value="Chromosome"/>
</dbReference>
<proteinExistence type="predicted"/>
<dbReference type="KEGG" id="abaw:D5400_15335"/>
<protein>
    <submittedName>
        <fullName evidence="2">GNAT family N-acetyltransferase</fullName>
    </submittedName>
</protein>
<dbReference type="InterPro" id="IPR038740">
    <property type="entry name" value="BioF2-like_GNAT_dom"/>
</dbReference>
<dbReference type="SUPFAM" id="SSF55729">
    <property type="entry name" value="Acyl-CoA N-acyltransferases (Nat)"/>
    <property type="match status" value="1"/>
</dbReference>
<evidence type="ECO:0000313" key="2">
    <source>
        <dbReference type="EMBL" id="AZN72455.1"/>
    </source>
</evidence>
<reference evidence="2 3" key="1">
    <citation type="submission" date="2018-09" db="EMBL/GenBank/DDBJ databases">
        <title>Marinorhizobium profundi gen. nov., sp. nov., isolated from a deep-sea sediment sample from the New Britain Trench and proposal of Marinorhizobiaceae fam. nov. in the order Rhizobiales of the class Alphaproteobacteria.</title>
        <authorList>
            <person name="Cao J."/>
        </authorList>
    </citation>
    <scope>NUCLEOTIDE SEQUENCE [LARGE SCALE GENOMIC DNA]</scope>
    <source>
        <strain evidence="2 3">WS11</strain>
    </source>
</reference>
<evidence type="ECO:0000313" key="3">
    <source>
        <dbReference type="Proteomes" id="UP000268192"/>
    </source>
</evidence>
<gene>
    <name evidence="2" type="ORF">D5400_15335</name>
</gene>
<dbReference type="RefSeq" id="WP_126010782.1">
    <property type="nucleotide sequence ID" value="NZ_CP032509.1"/>
</dbReference>
<sequence length="392" mass="42521">MHSVVDFEAIADLKVDGRSRAHGMTMRPAEVDPEAWHSLADTALEANGFLSPGHFLSLTLNTRQARLSRMLVSRGPLGINGLLPLTHAWHVLRLPVPALVLAQPYLPLGTPLLGTSDPVRAAGNLIDAANETGAALIGLGAMTQDGLVAQAFTAALSERGLKPFIRNAHERAGLSAEGDAETYLRGGMGSKKLKELRRLRHRLEDMGPVEFRVARSSAAVQAAIARFLALEASGWKGRRGTAFANDANDAAYISGASRALASRSQIEICELLVNDAVIASGLVLRSGRSAFFFKTAYDETFERYSPGVQLTVDLTRHLFDDPAIDRADSVAIADHPMIDHVWRERIAVCDFFIPTRKGPAVNLCIAAFDARYRARALAKSLITTTRTRRKPN</sequence>
<evidence type="ECO:0000259" key="1">
    <source>
        <dbReference type="Pfam" id="PF13480"/>
    </source>
</evidence>
<dbReference type="Pfam" id="PF13480">
    <property type="entry name" value="Acetyltransf_6"/>
    <property type="match status" value="1"/>
</dbReference>
<keyword evidence="3" id="KW-1185">Reference proteome</keyword>